<evidence type="ECO:0000256" key="3">
    <source>
        <dbReference type="ARBA" id="ARBA00023125"/>
    </source>
</evidence>
<dbReference type="InterPro" id="IPR005119">
    <property type="entry name" value="LysR_subst-bd"/>
</dbReference>
<name>A0A381CE97_9ENTR</name>
<sequence>MLTRPALLIPGFLPISQTLLSYSLFSARGVKGMKTTTVSDKVLKLSSFNLNLLTTFCLIYSTRSITEVSEILDVTPPSISHSLRKLRLHFEDPLFIRHGNTISPTVFADDLYIQLKHTLEIMSDSVDRSKQTNNRETLVIYSPFSVAVHNLSSATLKIKSANLNYKIKYIETNLGIPDAVELLNLRKADIVFSAAPVTSATLKCVLVRELRPILVCRKDNPFQKTSVSIEELQSLDLVSHLTADQVIYQKKQSLMAMLNKTHVSFETNSLMMLMTLLSETDCVGFITEEGFERFQQVFGLRKLDLQFPVQQVNVYLTYRKEMEQKSSFMLFLNSILGN</sequence>
<dbReference type="InterPro" id="IPR000847">
    <property type="entry name" value="LysR_HTH_N"/>
</dbReference>
<organism evidence="6 7">
    <name type="scientific">Buttiauxella agrestis</name>
    <dbReference type="NCBI Taxonomy" id="82977"/>
    <lineage>
        <taxon>Bacteria</taxon>
        <taxon>Pseudomonadati</taxon>
        <taxon>Pseudomonadota</taxon>
        <taxon>Gammaproteobacteria</taxon>
        <taxon>Enterobacterales</taxon>
        <taxon>Enterobacteriaceae</taxon>
        <taxon>Buttiauxella</taxon>
    </lineage>
</organism>
<keyword evidence="3" id="KW-0238">DNA-binding</keyword>
<dbReference type="PROSITE" id="PS50931">
    <property type="entry name" value="HTH_LYSR"/>
    <property type="match status" value="1"/>
</dbReference>
<dbReference type="Pfam" id="PF00126">
    <property type="entry name" value="HTH_1"/>
    <property type="match status" value="1"/>
</dbReference>
<evidence type="ECO:0000256" key="2">
    <source>
        <dbReference type="ARBA" id="ARBA00023015"/>
    </source>
</evidence>
<dbReference type="SUPFAM" id="SSF46785">
    <property type="entry name" value="Winged helix' DNA-binding domain"/>
    <property type="match status" value="1"/>
</dbReference>
<dbReference type="EMBL" id="UIGI01000001">
    <property type="protein sequence ID" value="SUW65383.1"/>
    <property type="molecule type" value="Genomic_DNA"/>
</dbReference>
<feature type="domain" description="HTH lysR-type" evidence="5">
    <location>
        <begin position="48"/>
        <end position="105"/>
    </location>
</feature>
<dbReference type="Gene3D" id="3.40.190.10">
    <property type="entry name" value="Periplasmic binding protein-like II"/>
    <property type="match status" value="2"/>
</dbReference>
<dbReference type="InterPro" id="IPR036388">
    <property type="entry name" value="WH-like_DNA-bd_sf"/>
</dbReference>
<dbReference type="Proteomes" id="UP000255528">
    <property type="component" value="Unassembled WGS sequence"/>
</dbReference>
<reference evidence="6 7" key="1">
    <citation type="submission" date="2018-06" db="EMBL/GenBank/DDBJ databases">
        <authorList>
            <consortium name="Pathogen Informatics"/>
            <person name="Doyle S."/>
        </authorList>
    </citation>
    <scope>NUCLEOTIDE SEQUENCE [LARGE SCALE GENOMIC DNA]</scope>
    <source>
        <strain evidence="6 7">NCTC12119</strain>
    </source>
</reference>
<evidence type="ECO:0000256" key="1">
    <source>
        <dbReference type="ARBA" id="ARBA00009437"/>
    </source>
</evidence>
<dbReference type="PANTHER" id="PTHR30118">
    <property type="entry name" value="HTH-TYPE TRANSCRIPTIONAL REGULATOR LEUO-RELATED"/>
    <property type="match status" value="1"/>
</dbReference>
<dbReference type="GO" id="GO:0003700">
    <property type="term" value="F:DNA-binding transcription factor activity"/>
    <property type="evidence" value="ECO:0007669"/>
    <property type="project" value="InterPro"/>
</dbReference>
<evidence type="ECO:0000259" key="5">
    <source>
        <dbReference type="PROSITE" id="PS50931"/>
    </source>
</evidence>
<protein>
    <submittedName>
        <fullName evidence="6">HTH-type transcriptional regulator LeuO</fullName>
    </submittedName>
</protein>
<gene>
    <name evidence="6" type="primary">leuO_8</name>
    <name evidence="6" type="ORF">NCTC12119_03925</name>
</gene>
<dbReference type="GO" id="GO:0003677">
    <property type="term" value="F:DNA binding"/>
    <property type="evidence" value="ECO:0007669"/>
    <property type="project" value="UniProtKB-KW"/>
</dbReference>
<dbReference type="InterPro" id="IPR036390">
    <property type="entry name" value="WH_DNA-bd_sf"/>
</dbReference>
<proteinExistence type="inferred from homology"/>
<evidence type="ECO:0000313" key="7">
    <source>
        <dbReference type="Proteomes" id="UP000255528"/>
    </source>
</evidence>
<dbReference type="Pfam" id="PF03466">
    <property type="entry name" value="LysR_substrate"/>
    <property type="match status" value="1"/>
</dbReference>
<dbReference type="InterPro" id="IPR050389">
    <property type="entry name" value="LysR-type_TF"/>
</dbReference>
<keyword evidence="2" id="KW-0805">Transcription regulation</keyword>
<keyword evidence="4" id="KW-0804">Transcription</keyword>
<dbReference type="PANTHER" id="PTHR30118:SF14">
    <property type="entry name" value="LYSR FAMILY TRANSCRIPTIONAL REGULATOR"/>
    <property type="match status" value="1"/>
</dbReference>
<dbReference type="AlphaFoldDB" id="A0A381CE97"/>
<dbReference type="Gene3D" id="1.10.10.10">
    <property type="entry name" value="Winged helix-like DNA-binding domain superfamily/Winged helix DNA-binding domain"/>
    <property type="match status" value="1"/>
</dbReference>
<dbReference type="SUPFAM" id="SSF53850">
    <property type="entry name" value="Periplasmic binding protein-like II"/>
    <property type="match status" value="1"/>
</dbReference>
<evidence type="ECO:0000256" key="4">
    <source>
        <dbReference type="ARBA" id="ARBA00023163"/>
    </source>
</evidence>
<accession>A0A381CE97</accession>
<evidence type="ECO:0000313" key="6">
    <source>
        <dbReference type="EMBL" id="SUW65383.1"/>
    </source>
</evidence>
<comment type="similarity">
    <text evidence="1">Belongs to the LysR transcriptional regulatory family.</text>
</comment>